<evidence type="ECO:0008006" key="3">
    <source>
        <dbReference type="Google" id="ProtNLM"/>
    </source>
</evidence>
<name>A0ABN5I164_9ACTN</name>
<dbReference type="EMBL" id="CP026652">
    <property type="protein sequence ID" value="AVH56483.1"/>
    <property type="molecule type" value="Genomic_DNA"/>
</dbReference>
<reference evidence="1 2" key="1">
    <citation type="submission" date="2018-02" db="EMBL/GenBank/DDBJ databases">
        <title>Complete genome sequence of Streptomyces dengpaensis, the producer of angucyclines.</title>
        <authorList>
            <person name="Yumei L."/>
        </authorList>
    </citation>
    <scope>NUCLEOTIDE SEQUENCE [LARGE SCALE GENOMIC DNA]</scope>
    <source>
        <strain evidence="1 2">XZHG99</strain>
    </source>
</reference>
<gene>
    <name evidence="1" type="ORF">C4B68_12645</name>
</gene>
<keyword evidence="2" id="KW-1185">Reference proteome</keyword>
<proteinExistence type="predicted"/>
<protein>
    <recommendedName>
        <fullName evidence="3">DUF5753 domain-containing protein</fullName>
    </recommendedName>
</protein>
<accession>A0ABN5I164</accession>
<dbReference type="Proteomes" id="UP000238413">
    <property type="component" value="Chromosome"/>
</dbReference>
<evidence type="ECO:0000313" key="2">
    <source>
        <dbReference type="Proteomes" id="UP000238413"/>
    </source>
</evidence>
<evidence type="ECO:0000313" key="1">
    <source>
        <dbReference type="EMBL" id="AVH56483.1"/>
    </source>
</evidence>
<sequence>MCSGYDVRFSPVAPWGILFAMPMATRTHAQTHQAGRHLAVAEALLRGLPAKLKGAQTYVEIGEHTAQVMVAAKGAWMIADIEKFTALTCSRVILVHITVDGHDFYVADGDTLRAEVQARHRRFLEQVGGVRPRNPDSRNTVIKPEDVTAWRDQWRLLT</sequence>
<organism evidence="1 2">
    <name type="scientific">Streptomyces dengpaensis</name>
    <dbReference type="NCBI Taxonomy" id="2049881"/>
    <lineage>
        <taxon>Bacteria</taxon>
        <taxon>Bacillati</taxon>
        <taxon>Actinomycetota</taxon>
        <taxon>Actinomycetes</taxon>
        <taxon>Kitasatosporales</taxon>
        <taxon>Streptomycetaceae</taxon>
        <taxon>Streptomyces</taxon>
    </lineage>
</organism>